<dbReference type="Pfam" id="PF12328">
    <property type="entry name" value="Rpp20"/>
    <property type="match status" value="1"/>
</dbReference>
<comment type="subcellular location">
    <subcellularLocation>
        <location evidence="1">Nucleus</location>
    </subcellularLocation>
</comment>
<dbReference type="GO" id="GO:0006364">
    <property type="term" value="P:rRNA processing"/>
    <property type="evidence" value="ECO:0007669"/>
    <property type="project" value="TreeGrafter"/>
</dbReference>
<keyword evidence="3" id="KW-0539">Nucleus</keyword>
<protein>
    <submittedName>
        <fullName evidence="5">Uncharacterized protein</fullName>
    </submittedName>
</protein>
<dbReference type="EMBL" id="JH767579">
    <property type="protein sequence ID" value="EON66297.1"/>
    <property type="molecule type" value="Genomic_DNA"/>
</dbReference>
<keyword evidence="2" id="KW-0819">tRNA processing</keyword>
<dbReference type="OMA" id="STKSPFM"/>
<gene>
    <name evidence="5" type="ORF">W97_05690</name>
</gene>
<feature type="region of interest" description="Disordered" evidence="4">
    <location>
        <begin position="1"/>
        <end position="24"/>
    </location>
</feature>
<evidence type="ECO:0000256" key="3">
    <source>
        <dbReference type="ARBA" id="ARBA00023242"/>
    </source>
</evidence>
<name>R7YWL4_CONA1</name>
<reference evidence="6" key="1">
    <citation type="submission" date="2012-06" db="EMBL/GenBank/DDBJ databases">
        <title>The genome sequence of Coniosporium apollinis CBS 100218.</title>
        <authorList>
            <consortium name="The Broad Institute Genome Sequencing Platform"/>
            <person name="Cuomo C."/>
            <person name="Gorbushina A."/>
            <person name="Noack S."/>
            <person name="Walker B."/>
            <person name="Young S.K."/>
            <person name="Zeng Q."/>
            <person name="Gargeya S."/>
            <person name="Fitzgerald M."/>
            <person name="Haas B."/>
            <person name="Abouelleil A."/>
            <person name="Alvarado L."/>
            <person name="Arachchi H.M."/>
            <person name="Berlin A.M."/>
            <person name="Chapman S.B."/>
            <person name="Goldberg J."/>
            <person name="Griggs A."/>
            <person name="Gujja S."/>
            <person name="Hansen M."/>
            <person name="Howarth C."/>
            <person name="Imamovic A."/>
            <person name="Larimer J."/>
            <person name="McCowan C."/>
            <person name="Montmayeur A."/>
            <person name="Murphy C."/>
            <person name="Neiman D."/>
            <person name="Pearson M."/>
            <person name="Priest M."/>
            <person name="Roberts A."/>
            <person name="Saif S."/>
            <person name="Shea T."/>
            <person name="Sisk P."/>
            <person name="Sykes S."/>
            <person name="Wortman J."/>
            <person name="Nusbaum C."/>
            <person name="Birren B."/>
        </authorList>
    </citation>
    <scope>NUCLEOTIDE SEQUENCE [LARGE SCALE GENOMIC DNA]</scope>
    <source>
        <strain evidence="6">CBS 100218</strain>
    </source>
</reference>
<dbReference type="AlphaFoldDB" id="R7YWL4"/>
<proteinExistence type="predicted"/>
<dbReference type="GO" id="GO:0000172">
    <property type="term" value="C:ribonuclease MRP complex"/>
    <property type="evidence" value="ECO:0007669"/>
    <property type="project" value="InterPro"/>
</dbReference>
<dbReference type="eggNOG" id="ENOG502SUA0">
    <property type="taxonomic scope" value="Eukaryota"/>
</dbReference>
<dbReference type="PANTHER" id="PTHR28256:SF1">
    <property type="entry name" value="RIBONUCLEASES P_MRP PROTEIN SUBUNIT POP7"/>
    <property type="match status" value="1"/>
</dbReference>
<dbReference type="InterPro" id="IPR036882">
    <property type="entry name" value="Alba-like_dom_sf"/>
</dbReference>
<dbReference type="GO" id="GO:0003723">
    <property type="term" value="F:RNA binding"/>
    <property type="evidence" value="ECO:0007669"/>
    <property type="project" value="TreeGrafter"/>
</dbReference>
<dbReference type="InterPro" id="IPR014612">
    <property type="entry name" value="Pop7/Rpp20"/>
</dbReference>
<evidence type="ECO:0000256" key="4">
    <source>
        <dbReference type="SAM" id="MobiDB-lite"/>
    </source>
</evidence>
<dbReference type="HOGENOM" id="CLU_085444_0_1_1"/>
<dbReference type="Proteomes" id="UP000016924">
    <property type="component" value="Unassembled WGS sequence"/>
</dbReference>
<dbReference type="GO" id="GO:0004526">
    <property type="term" value="F:ribonuclease P activity"/>
    <property type="evidence" value="ECO:0007669"/>
    <property type="project" value="TreeGrafter"/>
</dbReference>
<dbReference type="GO" id="GO:0005655">
    <property type="term" value="C:nucleolar ribonuclease P complex"/>
    <property type="evidence" value="ECO:0007669"/>
    <property type="project" value="InterPro"/>
</dbReference>
<dbReference type="GO" id="GO:0000294">
    <property type="term" value="P:nuclear-transcribed mRNA catabolic process, RNase MRP-dependent"/>
    <property type="evidence" value="ECO:0007669"/>
    <property type="project" value="TreeGrafter"/>
</dbReference>
<evidence type="ECO:0000313" key="6">
    <source>
        <dbReference type="Proteomes" id="UP000016924"/>
    </source>
</evidence>
<accession>R7YWL4</accession>
<dbReference type="GO" id="GO:0034965">
    <property type="term" value="P:intronic box C/D snoRNA processing"/>
    <property type="evidence" value="ECO:0007669"/>
    <property type="project" value="TreeGrafter"/>
</dbReference>
<dbReference type="OrthoDB" id="5416589at2759"/>
<dbReference type="RefSeq" id="XP_007781614.1">
    <property type="nucleotide sequence ID" value="XM_007783424.1"/>
</dbReference>
<evidence type="ECO:0000313" key="5">
    <source>
        <dbReference type="EMBL" id="EON66297.1"/>
    </source>
</evidence>
<evidence type="ECO:0000256" key="1">
    <source>
        <dbReference type="ARBA" id="ARBA00004123"/>
    </source>
</evidence>
<dbReference type="GO" id="GO:0000171">
    <property type="term" value="F:ribonuclease MRP activity"/>
    <property type="evidence" value="ECO:0007669"/>
    <property type="project" value="TreeGrafter"/>
</dbReference>
<evidence type="ECO:0000256" key="2">
    <source>
        <dbReference type="ARBA" id="ARBA00022694"/>
    </source>
</evidence>
<dbReference type="GeneID" id="19903001"/>
<keyword evidence="6" id="KW-1185">Reference proteome</keyword>
<dbReference type="GO" id="GO:0001682">
    <property type="term" value="P:tRNA 5'-leader removal"/>
    <property type="evidence" value="ECO:0007669"/>
    <property type="project" value="InterPro"/>
</dbReference>
<organism evidence="5 6">
    <name type="scientific">Coniosporium apollinis (strain CBS 100218)</name>
    <name type="common">Rock-inhabiting black yeast</name>
    <dbReference type="NCBI Taxonomy" id="1168221"/>
    <lineage>
        <taxon>Eukaryota</taxon>
        <taxon>Fungi</taxon>
        <taxon>Dikarya</taxon>
        <taxon>Ascomycota</taxon>
        <taxon>Pezizomycotina</taxon>
        <taxon>Dothideomycetes</taxon>
        <taxon>Dothideomycetes incertae sedis</taxon>
        <taxon>Coniosporium</taxon>
    </lineage>
</organism>
<dbReference type="PANTHER" id="PTHR28256">
    <property type="entry name" value="RIBONUCLEASES P/MRP PROTEIN SUBUNIT POP7"/>
    <property type="match status" value="1"/>
</dbReference>
<sequence>MKLEPQGSKPQAPQKPTKLARLPPNARIEKRPLLHAPIPSPYASAASQKVIYVSSKTPFISAVKRVRKLLKQAENRATQSKIDKHGTTAQRIEAAAKAALEGRGKSEEVVVKATGKCIEKALNVALFFQQQGDCNVRIRTGTVAAIDDIVLEPAMARSSHATDESQSGDMELDAAMPSVKKVKKEVEEMPETRIRHTSVIEVAVSLR</sequence>
<dbReference type="InterPro" id="IPR020241">
    <property type="entry name" value="RNase_P/MRP_Pop7_fungi"/>
</dbReference>
<dbReference type="Gene3D" id="3.30.110.20">
    <property type="entry name" value="Alba-like domain"/>
    <property type="match status" value="1"/>
</dbReference>
<dbReference type="STRING" id="1168221.R7YWL4"/>